<feature type="region of interest" description="Disordered" evidence="5">
    <location>
        <begin position="1"/>
        <end position="32"/>
    </location>
</feature>
<sequence>MASVCGETSPAPTRIPMSKTPDLKPRKSPTQARAAETVRIILEAAARILETRGLEGFNTNAVAERAGVSVGSLYQYFPGKDALTAALIERDGEMLRTDVAAAAVLPDPRDALSGMIAAAVAHQMRRPALARLLDAQETRLPLGPAQHDRVTELQALLAQVLARTPLPAGLAPETAQADIFAMVRAMTDSAGERGETNAPDLQKRIGRAVLGYLGLA</sequence>
<keyword evidence="8" id="KW-1185">Reference proteome</keyword>
<dbReference type="Pfam" id="PF17918">
    <property type="entry name" value="TetR_C_15"/>
    <property type="match status" value="1"/>
</dbReference>
<feature type="domain" description="HTH tetR-type" evidence="6">
    <location>
        <begin position="35"/>
        <end position="95"/>
    </location>
</feature>
<gene>
    <name evidence="7" type="ORF">FBZ88_112103</name>
</gene>
<name>A0A560FRP1_9PROT</name>
<feature type="DNA-binding region" description="H-T-H motif" evidence="4">
    <location>
        <begin position="58"/>
        <end position="77"/>
    </location>
</feature>
<dbReference type="Pfam" id="PF00440">
    <property type="entry name" value="TetR_N"/>
    <property type="match status" value="1"/>
</dbReference>
<dbReference type="InterPro" id="IPR001647">
    <property type="entry name" value="HTH_TetR"/>
</dbReference>
<keyword evidence="2 4" id="KW-0238">DNA-binding</keyword>
<dbReference type="GO" id="GO:0000976">
    <property type="term" value="F:transcription cis-regulatory region binding"/>
    <property type="evidence" value="ECO:0007669"/>
    <property type="project" value="TreeGrafter"/>
</dbReference>
<evidence type="ECO:0000313" key="7">
    <source>
        <dbReference type="EMBL" id="TWB24251.1"/>
    </source>
</evidence>
<evidence type="ECO:0000256" key="5">
    <source>
        <dbReference type="SAM" id="MobiDB-lite"/>
    </source>
</evidence>
<dbReference type="PANTHER" id="PTHR30055">
    <property type="entry name" value="HTH-TYPE TRANSCRIPTIONAL REGULATOR RUTR"/>
    <property type="match status" value="1"/>
</dbReference>
<dbReference type="InterPro" id="IPR041669">
    <property type="entry name" value="TetR_C_15"/>
</dbReference>
<evidence type="ECO:0000313" key="8">
    <source>
        <dbReference type="Proteomes" id="UP000316545"/>
    </source>
</evidence>
<evidence type="ECO:0000256" key="1">
    <source>
        <dbReference type="ARBA" id="ARBA00023015"/>
    </source>
</evidence>
<comment type="caution">
    <text evidence="7">The sequence shown here is derived from an EMBL/GenBank/DDBJ whole genome shotgun (WGS) entry which is preliminary data.</text>
</comment>
<dbReference type="Gene3D" id="1.10.357.10">
    <property type="entry name" value="Tetracycline Repressor, domain 2"/>
    <property type="match status" value="1"/>
</dbReference>
<dbReference type="PRINTS" id="PR00455">
    <property type="entry name" value="HTHTETR"/>
</dbReference>
<evidence type="ECO:0000256" key="2">
    <source>
        <dbReference type="ARBA" id="ARBA00023125"/>
    </source>
</evidence>
<dbReference type="SUPFAM" id="SSF46689">
    <property type="entry name" value="Homeodomain-like"/>
    <property type="match status" value="1"/>
</dbReference>
<evidence type="ECO:0000259" key="6">
    <source>
        <dbReference type="PROSITE" id="PS50977"/>
    </source>
</evidence>
<keyword evidence="3" id="KW-0804">Transcription</keyword>
<evidence type="ECO:0000256" key="4">
    <source>
        <dbReference type="PROSITE-ProRule" id="PRU00335"/>
    </source>
</evidence>
<dbReference type="PANTHER" id="PTHR30055:SF234">
    <property type="entry name" value="HTH-TYPE TRANSCRIPTIONAL REGULATOR BETI"/>
    <property type="match status" value="1"/>
</dbReference>
<keyword evidence="1" id="KW-0805">Transcription regulation</keyword>
<accession>A0A560FRP1</accession>
<dbReference type="InterPro" id="IPR050109">
    <property type="entry name" value="HTH-type_TetR-like_transc_reg"/>
</dbReference>
<dbReference type="GO" id="GO:0003700">
    <property type="term" value="F:DNA-binding transcription factor activity"/>
    <property type="evidence" value="ECO:0007669"/>
    <property type="project" value="TreeGrafter"/>
</dbReference>
<dbReference type="InterPro" id="IPR009057">
    <property type="entry name" value="Homeodomain-like_sf"/>
</dbReference>
<reference evidence="7 8" key="1">
    <citation type="submission" date="2019-06" db="EMBL/GenBank/DDBJ databases">
        <title>Genomic Encyclopedia of Type Strains, Phase IV (KMG-V): Genome sequencing to study the core and pangenomes of soil and plant-associated prokaryotes.</title>
        <authorList>
            <person name="Whitman W."/>
        </authorList>
    </citation>
    <scope>NUCLEOTIDE SEQUENCE [LARGE SCALE GENOMIC DNA]</scope>
    <source>
        <strain evidence="7 8">BR 11865</strain>
    </source>
</reference>
<dbReference type="Proteomes" id="UP000316545">
    <property type="component" value="Unassembled WGS sequence"/>
</dbReference>
<dbReference type="EMBL" id="VITO01000012">
    <property type="protein sequence ID" value="TWB24251.1"/>
    <property type="molecule type" value="Genomic_DNA"/>
</dbReference>
<dbReference type="PROSITE" id="PS50977">
    <property type="entry name" value="HTH_TETR_2"/>
    <property type="match status" value="1"/>
</dbReference>
<evidence type="ECO:0000256" key="3">
    <source>
        <dbReference type="ARBA" id="ARBA00023163"/>
    </source>
</evidence>
<protein>
    <submittedName>
        <fullName evidence="7">TetR family transcriptional regulator</fullName>
    </submittedName>
</protein>
<organism evidence="7 8">
    <name type="scientific">Nitrospirillum amazonense</name>
    <dbReference type="NCBI Taxonomy" id="28077"/>
    <lineage>
        <taxon>Bacteria</taxon>
        <taxon>Pseudomonadati</taxon>
        <taxon>Pseudomonadota</taxon>
        <taxon>Alphaproteobacteria</taxon>
        <taxon>Rhodospirillales</taxon>
        <taxon>Azospirillaceae</taxon>
        <taxon>Nitrospirillum</taxon>
    </lineage>
</organism>
<dbReference type="AlphaFoldDB" id="A0A560FRP1"/>
<proteinExistence type="predicted"/>